<dbReference type="Proteomes" id="UP000516437">
    <property type="component" value="Chromosome 2"/>
</dbReference>
<dbReference type="AlphaFoldDB" id="A0A6A1W871"/>
<sequence length="73" mass="7912">MELGNFCTTFPTPGKPSVTLFVAIAIVGATAKVSISPSLTAMSVSVVSCRINLTNSSRLVSPSRYRWQFCREE</sequence>
<organism evidence="1 2">
    <name type="scientific">Morella rubra</name>
    <name type="common">Chinese bayberry</name>
    <dbReference type="NCBI Taxonomy" id="262757"/>
    <lineage>
        <taxon>Eukaryota</taxon>
        <taxon>Viridiplantae</taxon>
        <taxon>Streptophyta</taxon>
        <taxon>Embryophyta</taxon>
        <taxon>Tracheophyta</taxon>
        <taxon>Spermatophyta</taxon>
        <taxon>Magnoliopsida</taxon>
        <taxon>eudicotyledons</taxon>
        <taxon>Gunneridae</taxon>
        <taxon>Pentapetalae</taxon>
        <taxon>rosids</taxon>
        <taxon>fabids</taxon>
        <taxon>Fagales</taxon>
        <taxon>Myricaceae</taxon>
        <taxon>Morella</taxon>
    </lineage>
</organism>
<accession>A0A6A1W871</accession>
<keyword evidence="2" id="KW-1185">Reference proteome</keyword>
<reference evidence="1 2" key="1">
    <citation type="journal article" date="2019" name="Plant Biotechnol. J.">
        <title>The red bayberry genome and genetic basis of sex determination.</title>
        <authorList>
            <person name="Jia H.M."/>
            <person name="Jia H.J."/>
            <person name="Cai Q.L."/>
            <person name="Wang Y."/>
            <person name="Zhao H.B."/>
            <person name="Yang W.F."/>
            <person name="Wang G.Y."/>
            <person name="Li Y.H."/>
            <person name="Zhan D.L."/>
            <person name="Shen Y.T."/>
            <person name="Niu Q.F."/>
            <person name="Chang L."/>
            <person name="Qiu J."/>
            <person name="Zhao L."/>
            <person name="Xie H.B."/>
            <person name="Fu W.Y."/>
            <person name="Jin J."/>
            <person name="Li X.W."/>
            <person name="Jiao Y."/>
            <person name="Zhou C.C."/>
            <person name="Tu T."/>
            <person name="Chai C.Y."/>
            <person name="Gao J.L."/>
            <person name="Fan L.J."/>
            <person name="van de Weg E."/>
            <person name="Wang J.Y."/>
            <person name="Gao Z.S."/>
        </authorList>
    </citation>
    <scope>NUCLEOTIDE SEQUENCE [LARGE SCALE GENOMIC DNA]</scope>
    <source>
        <tissue evidence="1">Leaves</tissue>
    </source>
</reference>
<evidence type="ECO:0000313" key="1">
    <source>
        <dbReference type="EMBL" id="KAB1221442.1"/>
    </source>
</evidence>
<name>A0A6A1W871_9ROSI</name>
<gene>
    <name evidence="1" type="ORF">CJ030_MR2G013166</name>
</gene>
<proteinExistence type="predicted"/>
<evidence type="ECO:0000313" key="2">
    <source>
        <dbReference type="Proteomes" id="UP000516437"/>
    </source>
</evidence>
<comment type="caution">
    <text evidence="1">The sequence shown here is derived from an EMBL/GenBank/DDBJ whole genome shotgun (WGS) entry which is preliminary data.</text>
</comment>
<dbReference type="EMBL" id="RXIC02000020">
    <property type="protein sequence ID" value="KAB1221442.1"/>
    <property type="molecule type" value="Genomic_DNA"/>
</dbReference>
<protein>
    <submittedName>
        <fullName evidence="1">Uncharacterized protein</fullName>
    </submittedName>
</protein>